<proteinExistence type="predicted"/>
<dbReference type="AlphaFoldDB" id="A0A399PHD1"/>
<dbReference type="Pfam" id="PF18495">
    <property type="entry name" value="VbhA"/>
    <property type="match status" value="1"/>
</dbReference>
<dbReference type="InterPro" id="IPR043038">
    <property type="entry name" value="VbhA_sf"/>
</dbReference>
<feature type="domain" description="Antitoxin VbhA" evidence="2">
    <location>
        <begin position="20"/>
        <end position="64"/>
    </location>
</feature>
<evidence type="ECO:0000313" key="5">
    <source>
        <dbReference type="Proteomes" id="UP000265361"/>
    </source>
</evidence>
<dbReference type="GeneID" id="92982014"/>
<accession>A0A399PHD1</accession>
<dbReference type="RefSeq" id="WP_015488956.1">
    <property type="nucleotide sequence ID" value="NZ_CP033721.2"/>
</dbReference>
<reference evidence="3 5" key="1">
    <citation type="submission" date="2018-08" db="EMBL/GenBank/DDBJ databases">
        <title>Genome Sequence of Clavibacter michiganensis Subspecies type strains, and the Atypical Peach-Colored Strains Isolated from Tomato.</title>
        <authorList>
            <person name="Osdaghi E."/>
            <person name="Portier P."/>
            <person name="Briand M."/>
            <person name="Jacques M.-A."/>
        </authorList>
    </citation>
    <scope>NUCLEOTIDE SEQUENCE [LARGE SCALE GENOMIC DNA]</scope>
    <source>
        <strain evidence="3 5">CFBP 7577</strain>
    </source>
</reference>
<evidence type="ECO:0000259" key="2">
    <source>
        <dbReference type="Pfam" id="PF18495"/>
    </source>
</evidence>
<sequence>MTTTPSEPTAPLSEAERSWRRQVVDETRASTALEGGSSTDAMRELQEQWVDGRITADELVAGARRLHPTSAPR</sequence>
<dbReference type="EMBL" id="CP086345">
    <property type="protein sequence ID" value="UQB05161.1"/>
    <property type="molecule type" value="Genomic_DNA"/>
</dbReference>
<reference evidence="4" key="2">
    <citation type="submission" date="2021-11" db="EMBL/GenBank/DDBJ databases">
        <authorList>
            <person name="Li G."/>
            <person name="Jia Q."/>
            <person name="Yang F."/>
            <person name="Zhang C."/>
            <person name="Singh A."/>
            <person name="Lorenz A.J."/>
            <person name="Jackson-Ziems T."/>
            <person name="Vidaver A."/>
            <person name="Alfano J.R."/>
        </authorList>
    </citation>
    <scope>NUCLEOTIDE SEQUENCE</scope>
    <source>
        <strain evidence="4">CNK-2</strain>
    </source>
</reference>
<evidence type="ECO:0000313" key="4">
    <source>
        <dbReference type="EMBL" id="UQB05161.1"/>
    </source>
</evidence>
<feature type="region of interest" description="Disordered" evidence="1">
    <location>
        <begin position="1"/>
        <end position="43"/>
    </location>
</feature>
<gene>
    <name evidence="3" type="ORF">DZF97_13315</name>
    <name evidence="4" type="ORF">LIV34_000153</name>
</gene>
<evidence type="ECO:0000313" key="3">
    <source>
        <dbReference type="EMBL" id="RIJ05079.1"/>
    </source>
</evidence>
<dbReference type="CDD" id="cd11586">
    <property type="entry name" value="VbhA_like"/>
    <property type="match status" value="1"/>
</dbReference>
<feature type="compositionally biased region" description="Basic and acidic residues" evidence="1">
    <location>
        <begin position="14"/>
        <end position="28"/>
    </location>
</feature>
<evidence type="ECO:0000313" key="6">
    <source>
        <dbReference type="Proteomes" id="UP001056208"/>
    </source>
</evidence>
<organism evidence="3 5">
    <name type="scientific">Clavibacter nebraskensis</name>
    <dbReference type="NCBI Taxonomy" id="31963"/>
    <lineage>
        <taxon>Bacteria</taxon>
        <taxon>Bacillati</taxon>
        <taxon>Actinomycetota</taxon>
        <taxon>Actinomycetes</taxon>
        <taxon>Micrococcales</taxon>
        <taxon>Microbacteriaceae</taxon>
        <taxon>Clavibacter</taxon>
    </lineage>
</organism>
<dbReference type="InterPro" id="IPR041535">
    <property type="entry name" value="VbhA"/>
</dbReference>
<protein>
    <submittedName>
        <fullName evidence="4">Antitoxin VbhA family protein</fullName>
    </submittedName>
</protein>
<dbReference type="Gene3D" id="1.10.8.1050">
    <property type="entry name" value="Antitoxin VbhA-like"/>
    <property type="match status" value="1"/>
</dbReference>
<dbReference type="InterPro" id="IPR033788">
    <property type="entry name" value="VbhA-like"/>
</dbReference>
<evidence type="ECO:0000256" key="1">
    <source>
        <dbReference type="SAM" id="MobiDB-lite"/>
    </source>
</evidence>
<dbReference type="EMBL" id="QWED01000521">
    <property type="protein sequence ID" value="RIJ05079.1"/>
    <property type="molecule type" value="Genomic_DNA"/>
</dbReference>
<name>A0A399PHD1_9MICO</name>
<dbReference type="Proteomes" id="UP000265361">
    <property type="component" value="Unassembled WGS sequence"/>
</dbReference>
<keyword evidence="6" id="KW-1185">Reference proteome</keyword>
<dbReference type="Proteomes" id="UP001056208">
    <property type="component" value="Chromosome"/>
</dbReference>